<evidence type="ECO:0000256" key="5">
    <source>
        <dbReference type="ARBA" id="ARBA00007727"/>
    </source>
</evidence>
<dbReference type="CDD" id="cd11378">
    <property type="entry name" value="DUF296"/>
    <property type="match status" value="1"/>
</dbReference>
<feature type="region of interest" description="Disordered" evidence="19">
    <location>
        <begin position="139"/>
        <end position="212"/>
    </location>
</feature>
<feature type="coiled-coil region" evidence="18">
    <location>
        <begin position="643"/>
        <end position="670"/>
    </location>
</feature>
<dbReference type="Gene3D" id="1.20.58.1520">
    <property type="match status" value="1"/>
</dbReference>
<evidence type="ECO:0000256" key="13">
    <source>
        <dbReference type="ARBA" id="ARBA00023125"/>
    </source>
</evidence>
<keyword evidence="9" id="KW-0493">Microtubule</keyword>
<dbReference type="GO" id="GO:0000226">
    <property type="term" value="P:microtubule cytoskeleton organization"/>
    <property type="evidence" value="ECO:0007669"/>
    <property type="project" value="InterPro"/>
</dbReference>
<dbReference type="EMBL" id="RDQH01000333">
    <property type="protein sequence ID" value="RXH94935.1"/>
    <property type="molecule type" value="Genomic_DNA"/>
</dbReference>
<feature type="domain" description="PPC" evidence="21">
    <location>
        <begin position="1437"/>
        <end position="1576"/>
    </location>
</feature>
<evidence type="ECO:0000256" key="15">
    <source>
        <dbReference type="ARBA" id="ARBA00023163"/>
    </source>
</evidence>
<dbReference type="InterPro" id="IPR005175">
    <property type="entry name" value="PPC_dom"/>
</dbReference>
<evidence type="ECO:0000256" key="18">
    <source>
        <dbReference type="SAM" id="Coils"/>
    </source>
</evidence>
<proteinExistence type="inferred from homology"/>
<feature type="compositionally biased region" description="Polar residues" evidence="19">
    <location>
        <begin position="93"/>
        <end position="109"/>
    </location>
</feature>
<dbReference type="InterPro" id="IPR007145">
    <property type="entry name" value="MAP65_Ase1_PRC1"/>
</dbReference>
<reference evidence="22 23" key="1">
    <citation type="submission" date="2018-10" db="EMBL/GenBank/DDBJ databases">
        <title>A high-quality apple genome assembly.</title>
        <authorList>
            <person name="Hu J."/>
        </authorList>
    </citation>
    <scope>NUCLEOTIDE SEQUENCE [LARGE SCALE GENOMIC DNA]</scope>
    <source>
        <strain evidence="23">cv. HFTH1</strain>
        <tissue evidence="22">Young leaf</tissue>
    </source>
</reference>
<dbReference type="Pfam" id="PF14416">
    <property type="entry name" value="PMR5N"/>
    <property type="match status" value="1"/>
</dbReference>
<dbReference type="InterPro" id="IPR025846">
    <property type="entry name" value="TBL_N"/>
</dbReference>
<evidence type="ECO:0000256" key="4">
    <source>
        <dbReference type="ARBA" id="ARBA00006187"/>
    </source>
</evidence>
<dbReference type="GO" id="GO:0008017">
    <property type="term" value="F:microtubule binding"/>
    <property type="evidence" value="ECO:0007669"/>
    <property type="project" value="InterPro"/>
</dbReference>
<evidence type="ECO:0000259" key="21">
    <source>
        <dbReference type="PROSITE" id="PS51742"/>
    </source>
</evidence>
<dbReference type="GO" id="GO:0016020">
    <property type="term" value="C:membrane"/>
    <property type="evidence" value="ECO:0007669"/>
    <property type="project" value="UniProtKB-SubCell"/>
</dbReference>
<gene>
    <name evidence="22" type="ORF">DVH24_024619</name>
</gene>
<dbReference type="InterPro" id="IPR026057">
    <property type="entry name" value="TBL_C"/>
</dbReference>
<evidence type="ECO:0000256" key="14">
    <source>
        <dbReference type="ARBA" id="ARBA00023136"/>
    </source>
</evidence>
<keyword evidence="15" id="KW-0804">Transcription</keyword>
<evidence type="ECO:0000313" key="22">
    <source>
        <dbReference type="EMBL" id="RXH94935.1"/>
    </source>
</evidence>
<keyword evidence="11 20" id="KW-1133">Transmembrane helix</keyword>
<feature type="region of interest" description="Disordered" evidence="19">
    <location>
        <begin position="75"/>
        <end position="109"/>
    </location>
</feature>
<keyword evidence="7" id="KW-0597">Phosphoprotein</keyword>
<evidence type="ECO:0000256" key="6">
    <source>
        <dbReference type="ARBA" id="ARBA00022490"/>
    </source>
</evidence>
<sequence>MTSLTWASSKGSISMTSYPKALSWMVVSGVALALFLLFASWVLVTYPIGSTVSWYFYGVDSMQKLDYSTSIGNPTNHDAPLPNNVDSVDKNMVSESNSKVPKSSVDPQTKVVNQNILTESNSQAPSSSDGSLVVSETREIKDLPDVAKNSSGSSDNENVGSVNSTGPSEPAVSTTSSIDDGMIKTDKNLSDESNPQLSSTSSDPSIVSQTKEMKDISAPALEPNDTTSASSQLPNNATSGVSVDSGCDLYSGSWIYDSAGPVYTNNTCPVLTQMQNCQGNGRPDKQYENWRWKPSQCDLPRFDARKFLELMRGKTIAFIGDSVARNHMESLLCMLWQVEVPKNRGNKRMQRYYFKSTSMFVVRIWSSWLVKQTSEAFHFAPEGVAKLHLDAPDDKFMDLIPQFDVIVFSSGHWFAKQSVYILNNEIVGGQLWWPDKSRPMKVNNIEAFGISVETILTAVARHPNYTGIAIVRSYSPDHYEGGAWNTGGSCTGKVKPLALGEVVENGFTNIMHEKQVLGFNRAIQKGVTNKSKLKLMDITKPFAYRHDGHPGPYRSPDPNKKTQRGPDGRPPPQDCLHWCMPGPVDTWNEFHCFNMSNLQSEQLLQMETTCGSLLYELQIIWNEVGETDKDRDKMLLELEQECLEVYRRKVDQANRCRAQLRQAIADSEAELAAICSAMGERPSDQSAGSLKEELSKIIPQLEEMKKRKCDRKNNFLEVLEEIRKISSEINGSTDYSSSKPGVDETDLSLRRLEELHRHLHALQTEKSDRLKQIQDHLCTLNSFCSVLGMDYKQTISEVHPSLVDSEGSKNISNDTIQRLLAAIQKLREVKLQRMQKLQDLATTMLELWNLMDTPIEEQQMFQNITCNIAASEHEITEPNTLSVDFINYVEAEVSRLEELKSSKMKELVLKKRSELEEICRKTHMVLEADSAIDYIIEAIESGDVDPACVLDQIELQVSKVKEEAFSRKDILEKVEKWLFACDEECWLEEYNRDENRYNAGRGAHLTLKRAEKARALVNKLPAMVDALASKTISWEKERGIEFTYDGIRLLSMLEEYTILREEKEQERRRQRDQKKIQGQLIAEQEALYGSKPSPSKPQSVKKGPRMSTGGASNRRLSMQAPKPDPLHSVKGTPRPRSRKGDRVHQNEQLNNQLDDSFSSLSTGRRGLDVAGLPVKKHSFGAPNASEVETPTTRKPFSPISVPVSIPTENVAFATTPLKPRTVADEANKTPKVMPIFVPTTPSTVSVPMQTAITPAPPPPPIPFATNLVQEIPEEIEYSFEERRAGFVLPRTHVKPMIQGFGWFLCVCKFAYANGGERQQVVSGENAPDDYRIAPRNENPSPCGGPTTAAAPTASPMSLTGIGTDGKKKRGRPRKYGPDSKPVPSSALSPMPISSSIPLTGEFSAWKRGRGKPVDSIKKSHKHDVFGNSGEKIAYSVGANFTPHILTVHSGEDVTMKIMSFSQQGARAICILSANGTISNVTLRQASSSGGTLTYEGRFEILSLSGSYIPTENAVTKSRSGGMSVALAGPDGRVVGGGLAGMLIAAGPVQVVVGSFLQGHQLEQKPKKQRLEPVSSSIVPIIVNAVSGEEMKVYGGVKPILMAPSFHGDHSNSLNPVHSYKNSASESKSLLLQEESKGSGQANCEVCLLIVIRLVTYVAVVSISSSVSVSSSSLSPSVLLNLPSSADAFCSLYTKLTDLHQAILLLPRMQKMNTELEAACVINSSVEPSIVKVCERERFKSKLVWMEEGWGWKALVMCRR</sequence>
<evidence type="ECO:0000256" key="7">
    <source>
        <dbReference type="ARBA" id="ARBA00022553"/>
    </source>
</evidence>
<keyword evidence="16" id="KW-0206">Cytoskeleton</keyword>
<evidence type="ECO:0000256" key="11">
    <source>
        <dbReference type="ARBA" id="ARBA00022989"/>
    </source>
</evidence>
<keyword evidence="17" id="KW-0539">Nucleus</keyword>
<dbReference type="Gene3D" id="3.30.1330.80">
    <property type="entry name" value="Hypothetical protein, similar to alpha- acetolactate decarboxylase, domain 2"/>
    <property type="match status" value="1"/>
</dbReference>
<dbReference type="SUPFAM" id="SSF117856">
    <property type="entry name" value="AF0104/ALDC/Ptd012-like"/>
    <property type="match status" value="1"/>
</dbReference>
<evidence type="ECO:0000256" key="16">
    <source>
        <dbReference type="ARBA" id="ARBA00023212"/>
    </source>
</evidence>
<evidence type="ECO:0000256" key="12">
    <source>
        <dbReference type="ARBA" id="ARBA00023015"/>
    </source>
</evidence>
<feature type="region of interest" description="Disordered" evidence="19">
    <location>
        <begin position="1174"/>
        <end position="1193"/>
    </location>
</feature>
<dbReference type="Pfam" id="PF03999">
    <property type="entry name" value="MAP65_ASE1"/>
    <property type="match status" value="1"/>
</dbReference>
<evidence type="ECO:0000256" key="1">
    <source>
        <dbReference type="ARBA" id="ARBA00004123"/>
    </source>
</evidence>
<keyword evidence="14 20" id="KW-0472">Membrane</keyword>
<feature type="compositionally biased region" description="Basic and acidic residues" evidence="19">
    <location>
        <begin position="557"/>
        <end position="567"/>
    </location>
</feature>
<evidence type="ECO:0000256" key="3">
    <source>
        <dbReference type="ARBA" id="ARBA00004245"/>
    </source>
</evidence>
<accession>A0A498JIX0</accession>
<keyword evidence="6" id="KW-0963">Cytoplasm</keyword>
<feature type="region of interest" description="Disordered" evidence="19">
    <location>
        <begin position="1083"/>
        <end position="1162"/>
    </location>
</feature>
<feature type="compositionally biased region" description="Polar residues" evidence="19">
    <location>
        <begin position="1146"/>
        <end position="1162"/>
    </location>
</feature>
<organism evidence="22 23">
    <name type="scientific">Malus domestica</name>
    <name type="common">Apple</name>
    <name type="synonym">Pyrus malus</name>
    <dbReference type="NCBI Taxonomy" id="3750"/>
    <lineage>
        <taxon>Eukaryota</taxon>
        <taxon>Viridiplantae</taxon>
        <taxon>Streptophyta</taxon>
        <taxon>Embryophyta</taxon>
        <taxon>Tracheophyta</taxon>
        <taxon>Spermatophyta</taxon>
        <taxon>Magnoliopsida</taxon>
        <taxon>eudicotyledons</taxon>
        <taxon>Gunneridae</taxon>
        <taxon>Pentapetalae</taxon>
        <taxon>rosids</taxon>
        <taxon>fabids</taxon>
        <taxon>Rosales</taxon>
        <taxon>Rosaceae</taxon>
        <taxon>Amygdaloideae</taxon>
        <taxon>Maleae</taxon>
        <taxon>Malus</taxon>
    </lineage>
</organism>
<comment type="similarity">
    <text evidence="5">Belongs to the PC-esterase family. TBL subfamily.</text>
</comment>
<keyword evidence="18" id="KW-0175">Coiled coil</keyword>
<protein>
    <recommendedName>
        <fullName evidence="21">PPC domain-containing protein</fullName>
    </recommendedName>
</protein>
<evidence type="ECO:0000256" key="2">
    <source>
        <dbReference type="ARBA" id="ARBA00004167"/>
    </source>
</evidence>
<evidence type="ECO:0000256" key="19">
    <source>
        <dbReference type="SAM" id="MobiDB-lite"/>
    </source>
</evidence>
<keyword evidence="8 20" id="KW-0812">Transmembrane</keyword>
<feature type="compositionally biased region" description="Basic and acidic residues" evidence="19">
    <location>
        <begin position="181"/>
        <end position="190"/>
    </location>
</feature>
<dbReference type="GO" id="GO:0005874">
    <property type="term" value="C:microtubule"/>
    <property type="evidence" value="ECO:0007669"/>
    <property type="project" value="UniProtKB-KW"/>
</dbReference>
<dbReference type="Pfam" id="PF13839">
    <property type="entry name" value="PC-Esterase"/>
    <property type="match status" value="1"/>
</dbReference>
<dbReference type="PANTHER" id="PTHR19321:SF7">
    <property type="entry name" value="65-KDA MICROTUBULE-ASSOCIATED PROTEIN 3"/>
    <property type="match status" value="1"/>
</dbReference>
<dbReference type="GO" id="GO:0005819">
    <property type="term" value="C:spindle"/>
    <property type="evidence" value="ECO:0007669"/>
    <property type="project" value="TreeGrafter"/>
</dbReference>
<evidence type="ECO:0000256" key="8">
    <source>
        <dbReference type="ARBA" id="ARBA00022692"/>
    </source>
</evidence>
<dbReference type="FunFam" id="1.20.58.1520:FF:000002">
    <property type="entry name" value="65-kDa microtubule-associated protein 6"/>
    <property type="match status" value="1"/>
</dbReference>
<comment type="similarity">
    <text evidence="4">Belongs to the MAP65/ASE1 family.</text>
</comment>
<dbReference type="Proteomes" id="UP000290289">
    <property type="component" value="Chromosome 7"/>
</dbReference>
<evidence type="ECO:0000256" key="10">
    <source>
        <dbReference type="ARBA" id="ARBA00022968"/>
    </source>
</evidence>
<feature type="compositionally biased region" description="Low complexity" evidence="19">
    <location>
        <begin position="1090"/>
        <end position="1101"/>
    </location>
</feature>
<dbReference type="Pfam" id="PF03479">
    <property type="entry name" value="PCC"/>
    <property type="match status" value="1"/>
</dbReference>
<dbReference type="FunFam" id="3.30.1330.80:FF:000003">
    <property type="entry name" value="AT-hook motif nuclear-localized protein 1-like"/>
    <property type="match status" value="1"/>
</dbReference>
<feature type="region of interest" description="Disordered" evidence="19">
    <location>
        <begin position="543"/>
        <end position="574"/>
    </location>
</feature>
<feature type="compositionally biased region" description="Polar residues" evidence="19">
    <location>
        <begin position="191"/>
        <end position="210"/>
    </location>
</feature>
<keyword evidence="10" id="KW-0735">Signal-anchor</keyword>
<comment type="subcellular location">
    <subcellularLocation>
        <location evidence="3">Cytoplasm</location>
        <location evidence="3">Cytoskeleton</location>
    </subcellularLocation>
    <subcellularLocation>
        <location evidence="2">Membrane</location>
        <topology evidence="2">Single-pass membrane protein</topology>
    </subcellularLocation>
    <subcellularLocation>
        <location evidence="1">Nucleus</location>
    </subcellularLocation>
</comment>
<dbReference type="PROSITE" id="PS51742">
    <property type="entry name" value="PPC"/>
    <property type="match status" value="1"/>
</dbReference>
<feature type="compositionally biased region" description="Polar residues" evidence="19">
    <location>
        <begin position="148"/>
        <end position="178"/>
    </location>
</feature>
<evidence type="ECO:0000256" key="20">
    <source>
        <dbReference type="SAM" id="Phobius"/>
    </source>
</evidence>
<evidence type="ECO:0000313" key="23">
    <source>
        <dbReference type="Proteomes" id="UP000290289"/>
    </source>
</evidence>
<name>A0A498JIX0_MALDO</name>
<feature type="transmembrane region" description="Helical" evidence="20">
    <location>
        <begin position="21"/>
        <end position="44"/>
    </location>
</feature>
<feature type="compositionally biased region" description="Low complexity" evidence="19">
    <location>
        <begin position="1339"/>
        <end position="1355"/>
    </location>
</feature>
<dbReference type="GO" id="GO:0005634">
    <property type="term" value="C:nucleus"/>
    <property type="evidence" value="ECO:0007669"/>
    <property type="project" value="UniProtKB-SubCell"/>
</dbReference>
<keyword evidence="12" id="KW-0805">Transcription regulation</keyword>
<comment type="caution">
    <text evidence="22">The sequence shown here is derived from an EMBL/GenBank/DDBJ whole genome shotgun (WGS) entry which is preliminary data.</text>
</comment>
<feature type="region of interest" description="Disordered" evidence="19">
    <location>
        <begin position="1320"/>
        <end position="1390"/>
    </location>
</feature>
<dbReference type="GO" id="GO:0003677">
    <property type="term" value="F:DNA binding"/>
    <property type="evidence" value="ECO:0007669"/>
    <property type="project" value="UniProtKB-KW"/>
</dbReference>
<dbReference type="GO" id="GO:0005737">
    <property type="term" value="C:cytoplasm"/>
    <property type="evidence" value="ECO:0007669"/>
    <property type="project" value="TreeGrafter"/>
</dbReference>
<keyword evidence="23" id="KW-1185">Reference proteome</keyword>
<dbReference type="GO" id="GO:0016740">
    <property type="term" value="F:transferase activity"/>
    <property type="evidence" value="ECO:0007669"/>
    <property type="project" value="InterPro"/>
</dbReference>
<keyword evidence="13" id="KW-0238">DNA-binding</keyword>
<evidence type="ECO:0000256" key="17">
    <source>
        <dbReference type="ARBA" id="ARBA00023242"/>
    </source>
</evidence>
<dbReference type="STRING" id="3750.A0A498JIX0"/>
<evidence type="ECO:0000256" key="9">
    <source>
        <dbReference type="ARBA" id="ARBA00022701"/>
    </source>
</evidence>
<dbReference type="PANTHER" id="PTHR19321">
    <property type="entry name" value="PROTEIN REGULATOR OF CYTOKINESIS 1 PRC1-RELATED"/>
    <property type="match status" value="1"/>
</dbReference>